<evidence type="ECO:0000313" key="5">
    <source>
        <dbReference type="Proteomes" id="UP000005316"/>
    </source>
</evidence>
<dbReference type="NCBIfam" id="TIGR00172">
    <property type="entry name" value="maf"/>
    <property type="match status" value="1"/>
</dbReference>
<keyword evidence="3" id="KW-0963">Cytoplasm</keyword>
<comment type="function">
    <text evidence="3">Nucleoside triphosphate pyrophosphatase that hydrolyzes dTTP and UTP. May have a dual role in cell division arrest and in preventing the incorporation of modified nucleotides into cellular nucleic acids.</text>
</comment>
<dbReference type="SUPFAM" id="SSF52972">
    <property type="entry name" value="ITPase-like"/>
    <property type="match status" value="1"/>
</dbReference>
<dbReference type="InterPro" id="IPR003697">
    <property type="entry name" value="Maf-like"/>
</dbReference>
<dbReference type="PANTHER" id="PTHR43213:SF5">
    <property type="entry name" value="BIFUNCTIONAL DTTP_UTP PYROPHOSPHATASE_METHYLTRANSFERASE PROTEIN-RELATED"/>
    <property type="match status" value="1"/>
</dbReference>
<evidence type="ECO:0000256" key="1">
    <source>
        <dbReference type="ARBA" id="ARBA00001968"/>
    </source>
</evidence>
<gene>
    <name evidence="4" type="primary">speE2</name>
    <name evidence="4" type="ORF">HMPREF9372_2824</name>
</gene>
<comment type="catalytic activity">
    <reaction evidence="3">
        <text>dTTP + H2O = dTMP + diphosphate + H(+)</text>
        <dbReference type="Rhea" id="RHEA:28534"/>
        <dbReference type="ChEBI" id="CHEBI:15377"/>
        <dbReference type="ChEBI" id="CHEBI:15378"/>
        <dbReference type="ChEBI" id="CHEBI:33019"/>
        <dbReference type="ChEBI" id="CHEBI:37568"/>
        <dbReference type="ChEBI" id="CHEBI:63528"/>
        <dbReference type="EC" id="3.6.1.9"/>
    </reaction>
</comment>
<dbReference type="PANTHER" id="PTHR43213">
    <property type="entry name" value="BIFUNCTIONAL DTTP/UTP PYROPHOSPHATASE/METHYLTRANSFERASE PROTEIN-RELATED"/>
    <property type="match status" value="1"/>
</dbReference>
<keyword evidence="4" id="KW-0808">Transferase</keyword>
<reference evidence="4 5" key="1">
    <citation type="submission" date="2011-04" db="EMBL/GenBank/DDBJ databases">
        <authorList>
            <person name="Muzny D."/>
            <person name="Qin X."/>
            <person name="Deng J."/>
            <person name="Jiang H."/>
            <person name="Liu Y."/>
            <person name="Qu J."/>
            <person name="Song X.-Z."/>
            <person name="Zhang L."/>
            <person name="Thornton R."/>
            <person name="Coyle M."/>
            <person name="Francisco L."/>
            <person name="Jackson L."/>
            <person name="Javaid M."/>
            <person name="Korchina V."/>
            <person name="Kovar C."/>
            <person name="Mata R."/>
            <person name="Mathew T."/>
            <person name="Ngo R."/>
            <person name="Nguyen L."/>
            <person name="Nguyen N."/>
            <person name="Okwuonu G."/>
            <person name="Ongeri F."/>
            <person name="Pham C."/>
            <person name="Simmons D."/>
            <person name="Wilczek-Boney K."/>
            <person name="Hale W."/>
            <person name="Jakkamsetti A."/>
            <person name="Pham P."/>
            <person name="Ruth R."/>
            <person name="San Lucas F."/>
            <person name="Warren J."/>
            <person name="Zhang J."/>
            <person name="Zhao Z."/>
            <person name="Zhou C."/>
            <person name="Zhu D."/>
            <person name="Lee S."/>
            <person name="Bess C."/>
            <person name="Blankenburg K."/>
            <person name="Forbes L."/>
            <person name="Fu Q."/>
            <person name="Gubbala S."/>
            <person name="Hirani K."/>
            <person name="Jayaseelan J.C."/>
            <person name="Lara F."/>
            <person name="Munidasa M."/>
            <person name="Palculict T."/>
            <person name="Patil S."/>
            <person name="Pu L.-L."/>
            <person name="Saada N."/>
            <person name="Tang L."/>
            <person name="Weissenberger G."/>
            <person name="Zhu Y."/>
            <person name="Hemphill L."/>
            <person name="Shang Y."/>
            <person name="Youmans B."/>
            <person name="Ayvaz T."/>
            <person name="Ross M."/>
            <person name="Santibanez J."/>
            <person name="Aqrawi P."/>
            <person name="Gross S."/>
            <person name="Joshi V."/>
            <person name="Fowler G."/>
            <person name="Nazareth L."/>
            <person name="Reid J."/>
            <person name="Worley K."/>
            <person name="Petrosino J."/>
            <person name="Highlander S."/>
            <person name="Gibbs R."/>
        </authorList>
    </citation>
    <scope>NUCLEOTIDE SEQUENCE [LARGE SCALE GENOMIC DNA]</scope>
    <source>
        <strain evidence="4 5">2681</strain>
    </source>
</reference>
<comment type="caution">
    <text evidence="3">Lacks conserved residue(s) required for the propagation of feature annotation.</text>
</comment>
<dbReference type="HAMAP" id="MF_00528">
    <property type="entry name" value="Maf"/>
    <property type="match status" value="1"/>
</dbReference>
<feature type="active site" description="Proton acceptor" evidence="3">
    <location>
        <position position="82"/>
    </location>
</feature>
<comment type="subcellular location">
    <subcellularLocation>
        <location evidence="3">Cytoplasm</location>
    </subcellularLocation>
</comment>
<sequence>MGKEVFPMKFTSTRPIILASSSPRRKELLKLAGIDFEVKPSHVAEDLPFTPEEPDLYAIRLSEQKAQAVFEEEPDSIIIAADTVVVMNGRQYPKPANDAQAVDFLMELSGQTHEVITGVTVLEKNRKLQFASLSQVKFRRLDLELVHAYVRSGDAADKAGAYGIQTEGMLFVEIIAGDYQNIVGLPIGKLVERLREEDWLFLEEGDA</sequence>
<dbReference type="InterPro" id="IPR029001">
    <property type="entry name" value="ITPase-like_fam"/>
</dbReference>
<dbReference type="EC" id="3.6.1.9" evidence="3"/>
<comment type="similarity">
    <text evidence="3">Belongs to the Maf family. YhdE subfamily.</text>
</comment>
<dbReference type="PIRSF" id="PIRSF006305">
    <property type="entry name" value="Maf"/>
    <property type="match status" value="1"/>
</dbReference>
<dbReference type="CDD" id="cd00555">
    <property type="entry name" value="Maf"/>
    <property type="match status" value="1"/>
</dbReference>
<proteinExistence type="inferred from homology"/>
<comment type="caution">
    <text evidence="4">The sequence shown here is derived from an EMBL/GenBank/DDBJ whole genome shotgun (WGS) entry which is preliminary data.</text>
</comment>
<comment type="catalytic activity">
    <reaction evidence="3">
        <text>UTP + H2O = UMP + diphosphate + H(+)</text>
        <dbReference type="Rhea" id="RHEA:29395"/>
        <dbReference type="ChEBI" id="CHEBI:15377"/>
        <dbReference type="ChEBI" id="CHEBI:15378"/>
        <dbReference type="ChEBI" id="CHEBI:33019"/>
        <dbReference type="ChEBI" id="CHEBI:46398"/>
        <dbReference type="ChEBI" id="CHEBI:57865"/>
        <dbReference type="EC" id="3.6.1.9"/>
    </reaction>
</comment>
<dbReference type="Proteomes" id="UP000005316">
    <property type="component" value="Unassembled WGS sequence"/>
</dbReference>
<evidence type="ECO:0000256" key="2">
    <source>
        <dbReference type="ARBA" id="ARBA00022801"/>
    </source>
</evidence>
<dbReference type="GO" id="GO:0005737">
    <property type="term" value="C:cytoplasm"/>
    <property type="evidence" value="ECO:0007669"/>
    <property type="project" value="UniProtKB-SubCell"/>
</dbReference>
<dbReference type="STRING" id="759851.SAMN04244570_1017"/>
<keyword evidence="3" id="KW-0546">Nucleotide metabolism</keyword>
<dbReference type="GO" id="GO:0036221">
    <property type="term" value="F:UTP diphosphatase activity"/>
    <property type="evidence" value="ECO:0007669"/>
    <property type="project" value="RHEA"/>
</dbReference>
<feature type="site" description="Important for substrate specificity" evidence="3">
    <location>
        <position position="83"/>
    </location>
</feature>
<dbReference type="GO" id="GO:0016740">
    <property type="term" value="F:transferase activity"/>
    <property type="evidence" value="ECO:0007669"/>
    <property type="project" value="UniProtKB-KW"/>
</dbReference>
<evidence type="ECO:0000313" key="4">
    <source>
        <dbReference type="EMBL" id="EGQ22621.1"/>
    </source>
</evidence>
<dbReference type="Pfam" id="PF02545">
    <property type="entry name" value="Maf"/>
    <property type="match status" value="1"/>
</dbReference>
<evidence type="ECO:0000256" key="3">
    <source>
        <dbReference type="HAMAP-Rule" id="MF_00528"/>
    </source>
</evidence>
<dbReference type="GO" id="GO:0009117">
    <property type="term" value="P:nucleotide metabolic process"/>
    <property type="evidence" value="ECO:0007669"/>
    <property type="project" value="UniProtKB-KW"/>
</dbReference>
<protein>
    <recommendedName>
        <fullName evidence="3">dTTP/UTP pyrophosphatase</fullName>
        <shortName evidence="3">dTTPase/UTPase</shortName>
        <ecNumber evidence="3">3.6.1.9</ecNumber>
    </recommendedName>
    <alternativeName>
        <fullName evidence="3">Nucleoside triphosphate pyrophosphatase</fullName>
    </alternativeName>
    <alternativeName>
        <fullName evidence="3">Nucleotide pyrophosphatase</fullName>
        <shortName evidence="3">Nucleotide PPase</shortName>
    </alternativeName>
</protein>
<dbReference type="eggNOG" id="COG0424">
    <property type="taxonomic scope" value="Bacteria"/>
</dbReference>
<feature type="site" description="Important for substrate specificity" evidence="3">
    <location>
        <position position="165"/>
    </location>
</feature>
<dbReference type="EMBL" id="AFPZ01000090">
    <property type="protein sequence ID" value="EGQ22621.1"/>
    <property type="molecule type" value="Genomic_DNA"/>
</dbReference>
<keyword evidence="2 3" id="KW-0378">Hydrolase</keyword>
<name>F9DVJ3_9BACL</name>
<comment type="cofactor">
    <cofactor evidence="1 3">
        <name>a divalent metal cation</name>
        <dbReference type="ChEBI" id="CHEBI:60240"/>
    </cofactor>
</comment>
<dbReference type="GO" id="GO:0036218">
    <property type="term" value="F:dTTP diphosphatase activity"/>
    <property type="evidence" value="ECO:0007669"/>
    <property type="project" value="RHEA"/>
</dbReference>
<dbReference type="Gene3D" id="3.90.950.10">
    <property type="match status" value="1"/>
</dbReference>
<organism evidence="4 5">
    <name type="scientific">Sporosarcina newyorkensis 2681</name>
    <dbReference type="NCBI Taxonomy" id="1027292"/>
    <lineage>
        <taxon>Bacteria</taxon>
        <taxon>Bacillati</taxon>
        <taxon>Bacillota</taxon>
        <taxon>Bacilli</taxon>
        <taxon>Bacillales</taxon>
        <taxon>Caryophanaceae</taxon>
        <taxon>Sporosarcina</taxon>
    </lineage>
</organism>
<dbReference type="OrthoDB" id="9807767at2"/>
<dbReference type="HOGENOM" id="CLU_040416_0_0_9"/>
<feature type="site" description="Important for substrate specificity" evidence="3">
    <location>
        <position position="24"/>
    </location>
</feature>
<accession>F9DVJ3</accession>
<dbReference type="AlphaFoldDB" id="F9DVJ3"/>